<feature type="compositionally biased region" description="Low complexity" evidence="1">
    <location>
        <begin position="1109"/>
        <end position="1118"/>
    </location>
</feature>
<proteinExistence type="predicted"/>
<organism evidence="3 4">
    <name type="scientific">Theileria orientalis</name>
    <dbReference type="NCBI Taxonomy" id="68886"/>
    <lineage>
        <taxon>Eukaryota</taxon>
        <taxon>Sar</taxon>
        <taxon>Alveolata</taxon>
        <taxon>Apicomplexa</taxon>
        <taxon>Aconoidasida</taxon>
        <taxon>Piroplasmida</taxon>
        <taxon>Theileriidae</taxon>
        <taxon>Theileria</taxon>
    </lineage>
</organism>
<feature type="compositionally biased region" description="Basic and acidic residues" evidence="1">
    <location>
        <begin position="1192"/>
        <end position="1202"/>
    </location>
</feature>
<feature type="region of interest" description="Disordered" evidence="1">
    <location>
        <begin position="1756"/>
        <end position="1786"/>
    </location>
</feature>
<gene>
    <name evidence="3" type="ORF">MACK_002725</name>
</gene>
<evidence type="ECO:0000313" key="3">
    <source>
        <dbReference type="EMBL" id="UKK02631.2"/>
    </source>
</evidence>
<feature type="region of interest" description="Disordered" evidence="1">
    <location>
        <begin position="1524"/>
        <end position="1549"/>
    </location>
</feature>
<feature type="region of interest" description="Disordered" evidence="1">
    <location>
        <begin position="96"/>
        <end position="119"/>
    </location>
</feature>
<dbReference type="EMBL" id="CP056072">
    <property type="protein sequence ID" value="UKK02631.2"/>
    <property type="molecule type" value="Genomic_DNA"/>
</dbReference>
<keyword evidence="2" id="KW-0472">Membrane</keyword>
<feature type="compositionally biased region" description="Low complexity" evidence="1">
    <location>
        <begin position="423"/>
        <end position="443"/>
    </location>
</feature>
<keyword evidence="2" id="KW-0812">Transmembrane</keyword>
<feature type="compositionally biased region" description="Basic and acidic residues" evidence="1">
    <location>
        <begin position="1538"/>
        <end position="1549"/>
    </location>
</feature>
<feature type="region of interest" description="Disordered" evidence="1">
    <location>
        <begin position="300"/>
        <end position="330"/>
    </location>
</feature>
<feature type="region of interest" description="Disordered" evidence="1">
    <location>
        <begin position="1192"/>
        <end position="1216"/>
    </location>
</feature>
<feature type="compositionally biased region" description="Polar residues" evidence="1">
    <location>
        <begin position="306"/>
        <end position="330"/>
    </location>
</feature>
<feature type="region of interest" description="Disordered" evidence="1">
    <location>
        <begin position="347"/>
        <end position="443"/>
    </location>
</feature>
<accession>A0A976QTV5</accession>
<name>A0A976QTV5_THEOR</name>
<feature type="region of interest" description="Disordered" evidence="1">
    <location>
        <begin position="1563"/>
        <end position="1598"/>
    </location>
</feature>
<reference evidence="3" key="1">
    <citation type="submission" date="2022-07" db="EMBL/GenBank/DDBJ databases">
        <title>Evaluation of T. orientalis genome assembly methods using nanopore sequencing and analysis of variation between genomes.</title>
        <authorList>
            <person name="Yam J."/>
            <person name="Micallef M.L."/>
            <person name="Liu M."/>
            <person name="Djordjevic S.P."/>
            <person name="Bogema D.R."/>
            <person name="Jenkins C."/>
        </authorList>
    </citation>
    <scope>NUCLEOTIDE SEQUENCE</scope>
    <source>
        <strain evidence="3">Goon Nure</strain>
    </source>
</reference>
<dbReference type="PANTHER" id="PTHR31780:SF10">
    <property type="entry name" value="LD36051P"/>
    <property type="match status" value="1"/>
</dbReference>
<dbReference type="PANTHER" id="PTHR31780">
    <property type="entry name" value="STRESS RESPONSE PROTEIN NST1-RELATED"/>
    <property type="match status" value="1"/>
</dbReference>
<feature type="transmembrane region" description="Helical" evidence="2">
    <location>
        <begin position="1001"/>
        <end position="1020"/>
    </location>
</feature>
<dbReference type="Proteomes" id="UP000244811">
    <property type="component" value="Chromosome 4"/>
</dbReference>
<feature type="region of interest" description="Disordered" evidence="1">
    <location>
        <begin position="1088"/>
        <end position="1118"/>
    </location>
</feature>
<keyword evidence="2" id="KW-1133">Transmembrane helix</keyword>
<evidence type="ECO:0000256" key="2">
    <source>
        <dbReference type="SAM" id="Phobius"/>
    </source>
</evidence>
<feature type="compositionally biased region" description="Low complexity" evidence="1">
    <location>
        <begin position="377"/>
        <end position="415"/>
    </location>
</feature>
<evidence type="ECO:0000313" key="4">
    <source>
        <dbReference type="Proteomes" id="UP000244811"/>
    </source>
</evidence>
<dbReference type="InterPro" id="IPR051195">
    <property type="entry name" value="Fungal_stress_NST1"/>
</dbReference>
<feature type="transmembrane region" description="Helical" evidence="2">
    <location>
        <begin position="973"/>
        <end position="989"/>
    </location>
</feature>
<feature type="compositionally biased region" description="Low complexity" evidence="1">
    <location>
        <begin position="348"/>
        <end position="369"/>
    </location>
</feature>
<sequence length="2683" mass="303517">MEDIFVNPESQSQLDSVVRQIENRISEEVSEHKLELLSEICKSGYMGDLELKIERSVKEILNELNKFYTKLEKKEVDPYVKSVRVEMVLNEYEENGLKREDNSNASTGKPQHTRQGQRDVKRRIIAQEGMSTKSVYLKNYWNSVCSFFYLTDFNNVLNSGKSSNQRRDEEEDEDIIYPSDIARFLRYSESYYNLDLIRKLDFKGKRRLSERSILASLRGFFQRIGSEKYSPLEFSLNLLEFMLKNHQISSHKHYQLVLSNAYHYIHKTLVTNAAKMSSEREGNNKILATNAVYQSSSLFNERGSRTDNNGINESGKTVNTNSVVDHNRSNITTINGTVHNTFTRNENVENTHSNSNNNNNNGIILSTNTNDERSQYNNTNRSNDANNTNGTNETDNTNNTNNTNSTNETDNTDGTVVDNHARNAGGTNNNTNRTNDSNGNMNGNVEIVENGSSIGIVKVEYEKINGTLEKEYKCKVEEERLGFVERFKRINKEYGIKILFLLYKSQNQLGNRRGSEQSPKNQMSKEEAAMNEVIDRAYFLCLFNLYKLSAGDYFKKIHILYFHVKKLFFNRLDASHSIYKMIQQYKYIIQYNEKQLWKNRMGAIKWRNMSCSRSSRKGRNKRLDNYMDALLTSIGNIALNDNNLEQQLDKYVKKFFIVLVRHMDLGAVKHVYALNTQSYNEEEVEEIYATYERYASRRFSDMFYKELQSFLVEITCYICTHEGCPSWINKLLLLYGDMLSVLSLNLHKNTSNLQVNESMSLLANGVFDQKFLTVLASTLLIIVNRLYYCRYEYVVNSGSRGAGVDGNAREGEVDASKAVKAGSSVGGSGVASASGSVAGGLRRHAIATGSVVGGTGSVAGVSASGGGNGAGSRTVNRVTRSFVNGVTRSFVNGLTRSFVNGVTRSFVKGVSTCVNSRVAARGGVKNVGPEMPRKNERHEAFDRKGGSVYTNCLKEMELTKGYSLVLNKAISRIYTNIAFIIYYLIHYLISDHNNHEAKTAYYLYVSFSQTIVIMLSSFINMTMYSEEKERVSSDSDSASVYSGNSCVTSSSGVSGVTGFLATADSISSSSNSAWSVGVASVPIVGSEGGSSGVDKGAGDSGLAIGSNGGSRSSSADSARSSVSSLGVSKTGSVTGSLGEVAGNVQGLAGLSQVTGLTGLRGPGAKRVKVELSYLLHVLKEETEFNELRRNEDKMEVDGKEGGDVGNDDSEKENGIENYEEEDLIETISKNVMEYYYTYNNIVDSLLQMESLFRENGVALDEELIPKKLSGYIYVSTDGMQFGDSSLSINLNIASTIFNKMIQLYNPNFRRNIMEDLKIIHSEDHLLSEEGVDLLKKLFERFNGREEEVYERCTVEESPKGISEGNYAYKRRLVLASAVSSLMKESLNKCVNSIIGKDFKSPIMSLVYIHFKSHANMESNLYVLKEVLDDLVMPTFRGYRFFKIWPNPLIIHSVGPKGVLTERIATKYPTKIVSEVQKKPEVSVPQRRIEKLETIESIYNNYTSYSKHITSRVGGKNLVEVEDAVSSESSVPTSEDGMCMDKEEDKGPSEYENVRAIITGDVSLIGSQGNNRSASERSNASEDEVGQEENTITTKSRKRRLDKADEFDKEDKVDKVSRVDMDDRPGRIGDNMDNKLGRMGIADRVDASQKQGNAIRVEREVQADNEDKEYGRQNKEVSEKKDKSVRIGDNINNAIRLDNVGDKLGRIVDNMDTDSILYNVDNATRVDNMEKVNKPGRMGRPDRVDAEPVVNGVKEINATERVRNDNEKQRNDGERTGRRNSAGERSASRVNHEEFKFLERGDLLEYVKYTSDLEYYMKTRDMFNYRDLVEKYDASPEYDFMTTHKALYLKLLKNYSGIDHSNTFDIESYNIKILLEQLEVINCASMIFPRSLDVPFLAIIKNFELLLSLQDVKRFNEKYSFSDDDDTIVINPGKGAGIGLSTIMANTTQSINLETISNVSSSSNASGSTNTGEYEGCLSGGTVNQIQLLDVVKRLMYLLYITIHKYNQFMQKRNVTAKYLDRSMIFYNEYERVEYRRSEAEVENSFSYKVNTRVKLMHFIRIALILIILKRGLLIPSALLFSDYYVLIHYLSGSYKMNSLLSLTNKIEEFITFYPSNEEIGNPSTHLYLIYLQIKILDRIIKNVPVPQHLFEKIYSKIMINYKHYVEVLINNKLALTDGVGEGGKVGKELTIGCAKIKSKVASKRVKNSMNYLNQMFVSKYDTNSVDDELIIVYYKMHCARLRLYYLNPNLHHISAPFSFSSEYNTLFSTAEITNLMNNNMIEEWSNAVEKVSLSNKIDKHKVLQDIIGFMNKIKDSSDNDIGCLVCYKLAYYYFHTGDVEKSIRYLEEMNEKIIIPNDFIRFAVNFEITFIKSCKKMMTNTCRILIGLTCDMVYNAKLVQDRHVMSFTKKFNQSLLDSEPGKKKTKTRNKVFRKAPGEWIYTGLDRVPKLDNIYRLVKLHISILQKLNKKFKEASETDTMSLLCTTLSHVQNVILNTLTYCFMLLVYGCPHVLSLTVMNKVLDLEDMVGIAQSTIVTKTKQSRKMCMAETLNKLITTKADEKNAYAYLERTKIFHHASITSEYDAMTTTLDLRILRQLHALWSLKLYNKPATVTAKLSEIFVDACNRLLYIVPLEESILENAQTIELPSGEKVKISDEWAANQRITTAQKASAAFNEAISKQN</sequence>
<feature type="compositionally biased region" description="Polar residues" evidence="1">
    <location>
        <begin position="103"/>
        <end position="114"/>
    </location>
</feature>
<feature type="compositionally biased region" description="Basic and acidic residues" evidence="1">
    <location>
        <begin position="1756"/>
        <end position="1776"/>
    </location>
</feature>
<protein>
    <submittedName>
        <fullName evidence="3">Uncharacterized protein</fullName>
    </submittedName>
</protein>
<evidence type="ECO:0000256" key="1">
    <source>
        <dbReference type="SAM" id="MobiDB-lite"/>
    </source>
</evidence>